<name>A0A343J9I7_9CLOT</name>
<dbReference type="PROSITE" id="PS51354">
    <property type="entry name" value="GLUTAREDOXIN_2"/>
    <property type="match status" value="1"/>
</dbReference>
<dbReference type="InterPro" id="IPR006660">
    <property type="entry name" value="Arsenate_reductase-like"/>
</dbReference>
<dbReference type="SUPFAM" id="SSF52833">
    <property type="entry name" value="Thioredoxin-like"/>
    <property type="match status" value="1"/>
</dbReference>
<dbReference type="RefSeq" id="WP_119864325.1">
    <property type="nucleotide sequence ID" value="NZ_CP016786.1"/>
</dbReference>
<organism evidence="2 3">
    <name type="scientific">Clostridium isatidis</name>
    <dbReference type="NCBI Taxonomy" id="182773"/>
    <lineage>
        <taxon>Bacteria</taxon>
        <taxon>Bacillati</taxon>
        <taxon>Bacillota</taxon>
        <taxon>Clostridia</taxon>
        <taxon>Eubacteriales</taxon>
        <taxon>Clostridiaceae</taxon>
        <taxon>Clostridium</taxon>
    </lineage>
</organism>
<dbReference type="PROSITE" id="PS51353">
    <property type="entry name" value="ARSC"/>
    <property type="match status" value="1"/>
</dbReference>
<dbReference type="PANTHER" id="PTHR30041:SF8">
    <property type="entry name" value="PROTEIN YFFB"/>
    <property type="match status" value="1"/>
</dbReference>
<dbReference type="EMBL" id="CP016786">
    <property type="protein sequence ID" value="ASW42195.1"/>
    <property type="molecule type" value="Genomic_DNA"/>
</dbReference>
<dbReference type="Pfam" id="PF03960">
    <property type="entry name" value="ArsC"/>
    <property type="match status" value="1"/>
</dbReference>
<keyword evidence="3" id="KW-1185">Reference proteome</keyword>
<comment type="similarity">
    <text evidence="1">Belongs to the ArsC family.</text>
</comment>
<dbReference type="Gene3D" id="3.40.30.10">
    <property type="entry name" value="Glutaredoxin"/>
    <property type="match status" value="1"/>
</dbReference>
<dbReference type="InterPro" id="IPR036249">
    <property type="entry name" value="Thioredoxin-like_sf"/>
</dbReference>
<dbReference type="AlphaFoldDB" id="A0A343J9I7"/>
<proteinExistence type="inferred from homology"/>
<gene>
    <name evidence="2" type="ORF">BEN51_01420</name>
</gene>
<reference evidence="2 3" key="1">
    <citation type="submission" date="2016-08" db="EMBL/GenBank/DDBJ databases">
        <title>Complete Genome Sequence Of The Indigo Reducing Clostridium isatidis DSM15098.</title>
        <authorList>
            <person name="Little G.T."/>
            <person name="Minton N.P."/>
        </authorList>
    </citation>
    <scope>NUCLEOTIDE SEQUENCE [LARGE SCALE GENOMIC DNA]</scope>
    <source>
        <strain evidence="2 3">DSM 15098</strain>
    </source>
</reference>
<evidence type="ECO:0000313" key="3">
    <source>
        <dbReference type="Proteomes" id="UP000264883"/>
    </source>
</evidence>
<dbReference type="InterPro" id="IPR006504">
    <property type="entry name" value="Tscrpt_reg_Spx/MgsR"/>
</dbReference>
<dbReference type="Proteomes" id="UP000264883">
    <property type="component" value="Chromosome"/>
</dbReference>
<sequence length="124" mass="14576">MAVLFIEYPKCTTCKKAKKFLQENNIEFIDRNISEENPTREELKDWLNKSGLKINKFFNTSGVLYREMQLKDKVKTLGEEELLDILSSNGMLVKRPIIVNGDTVLVGFKEEEWKERLVKDKNYQ</sequence>
<evidence type="ECO:0000313" key="2">
    <source>
        <dbReference type="EMBL" id="ASW42195.1"/>
    </source>
</evidence>
<evidence type="ECO:0000256" key="1">
    <source>
        <dbReference type="PROSITE-ProRule" id="PRU01282"/>
    </source>
</evidence>
<dbReference type="PANTHER" id="PTHR30041">
    <property type="entry name" value="ARSENATE REDUCTASE"/>
    <property type="match status" value="1"/>
</dbReference>
<dbReference type="NCBIfam" id="TIGR01617">
    <property type="entry name" value="arsC_related"/>
    <property type="match status" value="1"/>
</dbReference>
<dbReference type="KEGG" id="cia:BEN51_01420"/>
<dbReference type="OrthoDB" id="9794155at2"/>
<protein>
    <submittedName>
        <fullName evidence="2">ArsC family transcriptional regulator</fullName>
    </submittedName>
</protein>
<accession>A0A343J9I7</accession>